<dbReference type="Gene3D" id="2.40.10.340">
    <property type="entry name" value="Rod shape-determining protein MreC, domain 1"/>
    <property type="match status" value="1"/>
</dbReference>
<organism evidence="6 7">
    <name type="scientific">Fimbriimonas ginsengisoli Gsoil 348</name>
    <dbReference type="NCBI Taxonomy" id="661478"/>
    <lineage>
        <taxon>Bacteria</taxon>
        <taxon>Bacillati</taxon>
        <taxon>Armatimonadota</taxon>
        <taxon>Fimbriimonadia</taxon>
        <taxon>Fimbriimonadales</taxon>
        <taxon>Fimbriimonadaceae</taxon>
        <taxon>Fimbriimonas</taxon>
    </lineage>
</organism>
<dbReference type="Proteomes" id="UP000027982">
    <property type="component" value="Chromosome"/>
</dbReference>
<evidence type="ECO:0000256" key="1">
    <source>
        <dbReference type="ARBA" id="ARBA00009369"/>
    </source>
</evidence>
<evidence type="ECO:0000256" key="3">
    <source>
        <dbReference type="ARBA" id="ARBA00022960"/>
    </source>
</evidence>
<evidence type="ECO:0000256" key="2">
    <source>
        <dbReference type="ARBA" id="ARBA00013855"/>
    </source>
</evidence>
<dbReference type="InterPro" id="IPR042177">
    <property type="entry name" value="Cell/Rod_1"/>
</dbReference>
<evidence type="ECO:0000259" key="5">
    <source>
        <dbReference type="Pfam" id="PF04085"/>
    </source>
</evidence>
<dbReference type="EMBL" id="CP007139">
    <property type="protein sequence ID" value="AIE85647.1"/>
    <property type="molecule type" value="Genomic_DNA"/>
</dbReference>
<dbReference type="GO" id="GO:0005886">
    <property type="term" value="C:plasma membrane"/>
    <property type="evidence" value="ECO:0007669"/>
    <property type="project" value="TreeGrafter"/>
</dbReference>
<dbReference type="Gene3D" id="2.40.10.350">
    <property type="entry name" value="Rod shape-determining protein MreC, domain 2"/>
    <property type="match status" value="1"/>
</dbReference>
<comment type="similarity">
    <text evidence="1">Belongs to the MreC family.</text>
</comment>
<dbReference type="InterPro" id="IPR042175">
    <property type="entry name" value="Cell/Rod_MreC_2"/>
</dbReference>
<dbReference type="PANTHER" id="PTHR34138">
    <property type="entry name" value="CELL SHAPE-DETERMINING PROTEIN MREC"/>
    <property type="match status" value="1"/>
</dbReference>
<accession>A0A068NQK9</accession>
<name>A0A068NQK9_FIMGI</name>
<dbReference type="eggNOG" id="COG1792">
    <property type="taxonomic scope" value="Bacteria"/>
</dbReference>
<evidence type="ECO:0000313" key="6">
    <source>
        <dbReference type="EMBL" id="AIE85647.1"/>
    </source>
</evidence>
<keyword evidence="3" id="KW-0133">Cell shape</keyword>
<dbReference type="STRING" id="661478.OP10G_2279"/>
<protein>
    <recommendedName>
        <fullName evidence="2">Cell shape-determining protein MreC</fullName>
    </recommendedName>
    <alternativeName>
        <fullName evidence="4">Cell shape protein MreC</fullName>
    </alternativeName>
</protein>
<feature type="domain" description="Rod shape-determining protein MreC beta-barrel core" evidence="5">
    <location>
        <begin position="119"/>
        <end position="258"/>
    </location>
</feature>
<evidence type="ECO:0000313" key="7">
    <source>
        <dbReference type="Proteomes" id="UP000027982"/>
    </source>
</evidence>
<keyword evidence="7" id="KW-1185">Reference proteome</keyword>
<dbReference type="PIRSF" id="PIRSF038471">
    <property type="entry name" value="MreC"/>
    <property type="match status" value="1"/>
</dbReference>
<dbReference type="HOGENOM" id="CLU_1072621_0_0_0"/>
<dbReference type="KEGG" id="fgi:OP10G_2279"/>
<dbReference type="GO" id="GO:0008360">
    <property type="term" value="P:regulation of cell shape"/>
    <property type="evidence" value="ECO:0007669"/>
    <property type="project" value="UniProtKB-KW"/>
</dbReference>
<sequence length="259" mass="27180">MLILLIVTGVVLGRLQTASRTAGKVDPISAAIRSAVVPSSGPLNSLANSSGGFFSGIFSAGRLKAENQRLQALANAGALYTEQVQRLQGEIDRIRVLQGMGPIPGKTRVPADVIGYALYENRLTLNVGSRQGVQIGCPVESAEGLVGTVQVVEADRCQVLLLTSASLTLGAIDQSRNPPPAGLLRGENSSTLTLTFQDPKAPVEIGDHIVTSGFSDRIPRGILIGKVISVATDEQFGSLRAKVDPAVSVGNLREVHVLR</sequence>
<dbReference type="PANTHER" id="PTHR34138:SF1">
    <property type="entry name" value="CELL SHAPE-DETERMINING PROTEIN MREC"/>
    <property type="match status" value="1"/>
</dbReference>
<proteinExistence type="inferred from homology"/>
<evidence type="ECO:0000256" key="4">
    <source>
        <dbReference type="ARBA" id="ARBA00032089"/>
    </source>
</evidence>
<gene>
    <name evidence="6" type="ORF">OP10G_2279</name>
</gene>
<reference evidence="6 7" key="1">
    <citation type="journal article" date="2014" name="PLoS ONE">
        <title>The first complete genome sequence of the class fimbriimonadia in the phylum armatimonadetes.</title>
        <authorList>
            <person name="Hu Z.Y."/>
            <person name="Wang Y.Z."/>
            <person name="Im W.T."/>
            <person name="Wang S.Y."/>
            <person name="Zhao G.P."/>
            <person name="Zheng H.J."/>
            <person name="Quan Z.X."/>
        </authorList>
    </citation>
    <scope>NUCLEOTIDE SEQUENCE [LARGE SCALE GENOMIC DNA]</scope>
    <source>
        <strain evidence="6">Gsoil 348</strain>
    </source>
</reference>
<dbReference type="Pfam" id="PF04085">
    <property type="entry name" value="MreC"/>
    <property type="match status" value="1"/>
</dbReference>
<dbReference type="AlphaFoldDB" id="A0A068NQK9"/>
<dbReference type="InterPro" id="IPR007221">
    <property type="entry name" value="MreC"/>
</dbReference>
<dbReference type="InterPro" id="IPR055342">
    <property type="entry name" value="MreC_beta-barrel_core"/>
</dbReference>